<dbReference type="EMBL" id="UYSU01035861">
    <property type="protein sequence ID" value="VDL96804.1"/>
    <property type="molecule type" value="Genomic_DNA"/>
</dbReference>
<protein>
    <submittedName>
        <fullName evidence="2">Uncharacterized protein</fullName>
    </submittedName>
</protein>
<name>A0A3P7EEI1_SCHSO</name>
<sequence>MMWEWAHWLTGRRTPLSEPRHDLARKPHTPGFTKPADMEESSPSDSQSTGQPHDAQRTLGRRRGLV</sequence>
<gene>
    <name evidence="2" type="ORF">SSLN_LOCUS10419</name>
</gene>
<evidence type="ECO:0000256" key="1">
    <source>
        <dbReference type="SAM" id="MobiDB-lite"/>
    </source>
</evidence>
<dbReference type="AlphaFoldDB" id="A0A3P7EEI1"/>
<evidence type="ECO:0000313" key="3">
    <source>
        <dbReference type="Proteomes" id="UP000275846"/>
    </source>
</evidence>
<keyword evidence="3" id="KW-1185">Reference proteome</keyword>
<evidence type="ECO:0000313" key="2">
    <source>
        <dbReference type="EMBL" id="VDL96804.1"/>
    </source>
</evidence>
<organism evidence="2 3">
    <name type="scientific">Schistocephalus solidus</name>
    <name type="common">Tapeworm</name>
    <dbReference type="NCBI Taxonomy" id="70667"/>
    <lineage>
        <taxon>Eukaryota</taxon>
        <taxon>Metazoa</taxon>
        <taxon>Spiralia</taxon>
        <taxon>Lophotrochozoa</taxon>
        <taxon>Platyhelminthes</taxon>
        <taxon>Cestoda</taxon>
        <taxon>Eucestoda</taxon>
        <taxon>Diphyllobothriidea</taxon>
        <taxon>Diphyllobothriidae</taxon>
        <taxon>Schistocephalus</taxon>
    </lineage>
</organism>
<reference evidence="2 3" key="1">
    <citation type="submission" date="2018-11" db="EMBL/GenBank/DDBJ databases">
        <authorList>
            <consortium name="Pathogen Informatics"/>
        </authorList>
    </citation>
    <scope>NUCLEOTIDE SEQUENCE [LARGE SCALE GENOMIC DNA]</scope>
    <source>
        <strain evidence="2 3">NST_G2</strain>
    </source>
</reference>
<feature type="compositionally biased region" description="Polar residues" evidence="1">
    <location>
        <begin position="41"/>
        <end position="51"/>
    </location>
</feature>
<dbReference type="Proteomes" id="UP000275846">
    <property type="component" value="Unassembled WGS sequence"/>
</dbReference>
<proteinExistence type="predicted"/>
<accession>A0A3P7EEI1</accession>
<feature type="region of interest" description="Disordered" evidence="1">
    <location>
        <begin position="1"/>
        <end position="66"/>
    </location>
</feature>